<feature type="transmembrane region" description="Helical" evidence="8">
    <location>
        <begin position="147"/>
        <end position="169"/>
    </location>
</feature>
<dbReference type="GO" id="GO:0033214">
    <property type="term" value="P:siderophore-iron import into cell"/>
    <property type="evidence" value="ECO:0007669"/>
    <property type="project" value="TreeGrafter"/>
</dbReference>
<dbReference type="Proteomes" id="UP000189966">
    <property type="component" value="Unassembled WGS sequence"/>
</dbReference>
<evidence type="ECO:0000313" key="9">
    <source>
        <dbReference type="EMBL" id="SKC31295.1"/>
    </source>
</evidence>
<comment type="similarity">
    <text evidence="2">Belongs to the binding-protein-dependent transport system permease family. FecCD subfamily.</text>
</comment>
<accession>A0A1T5HWZ9</accession>
<evidence type="ECO:0000256" key="3">
    <source>
        <dbReference type="ARBA" id="ARBA00022448"/>
    </source>
</evidence>
<keyword evidence="6 8" id="KW-1133">Transmembrane helix</keyword>
<feature type="transmembrane region" description="Helical" evidence="8">
    <location>
        <begin position="238"/>
        <end position="264"/>
    </location>
</feature>
<dbReference type="AlphaFoldDB" id="A0A1T5HWZ9"/>
<dbReference type="EMBL" id="FUZI01000001">
    <property type="protein sequence ID" value="SKC31295.1"/>
    <property type="molecule type" value="Genomic_DNA"/>
</dbReference>
<dbReference type="PANTHER" id="PTHR30472">
    <property type="entry name" value="FERRIC ENTEROBACTIN TRANSPORT SYSTEM PERMEASE PROTEIN"/>
    <property type="match status" value="1"/>
</dbReference>
<dbReference type="PANTHER" id="PTHR30472:SF70">
    <property type="entry name" value="MOLYBDATE IMPORT SYSTEM PERMEASE PROTEIN MOLB"/>
    <property type="match status" value="1"/>
</dbReference>
<organism evidence="9 10">
    <name type="scientific">Photobacterium piscicola</name>
    <dbReference type="NCBI Taxonomy" id="1378299"/>
    <lineage>
        <taxon>Bacteria</taxon>
        <taxon>Pseudomonadati</taxon>
        <taxon>Pseudomonadota</taxon>
        <taxon>Gammaproteobacteria</taxon>
        <taxon>Vibrionales</taxon>
        <taxon>Vibrionaceae</taxon>
        <taxon>Photobacterium</taxon>
    </lineage>
</organism>
<keyword evidence="3" id="KW-0813">Transport</keyword>
<feature type="transmembrane region" description="Helical" evidence="8">
    <location>
        <begin position="189"/>
        <end position="209"/>
    </location>
</feature>
<evidence type="ECO:0000256" key="8">
    <source>
        <dbReference type="SAM" id="Phobius"/>
    </source>
</evidence>
<sequence length="332" mass="35962">MKNSLYKKDIIIALIAVTMIAMFSLMLGQYPLSLSQLLHEFLHPFLNDSLANHVLWSIRLPRIVIALCVGGCLAFSGAILQGVFHNPLVDPHIIGVSSGAAFGGTLAILLGFPTALMMGATFVFGLLALVIIYVLANLLGKNDRLMLILFGIVLSGIFAALVNLVQYLADTEEKLPSIVFWLLGSFATANWHKVVLLLIPLFLAGGVLYQLRWRINILSLGDTDARSLGVSATRLRQWVLLLCAVLIAAQVAVSGSIGWIGLVVPHLARSVVGADHRRLLPMSFWMGAGIMIIVDDIARTLSQAEIPLGIITALLGAPLFIFLLAREKRGQQ</sequence>
<gene>
    <name evidence="9" type="ORF">CZ809_00773</name>
</gene>
<evidence type="ECO:0000256" key="2">
    <source>
        <dbReference type="ARBA" id="ARBA00007935"/>
    </source>
</evidence>
<dbReference type="RefSeq" id="WP_080156102.1">
    <property type="nucleotide sequence ID" value="NZ_FUZI01000001.1"/>
</dbReference>
<evidence type="ECO:0000256" key="6">
    <source>
        <dbReference type="ARBA" id="ARBA00022989"/>
    </source>
</evidence>
<keyword evidence="5 8" id="KW-0812">Transmembrane</keyword>
<dbReference type="InterPro" id="IPR037294">
    <property type="entry name" value="ABC_BtuC-like"/>
</dbReference>
<evidence type="ECO:0000313" key="10">
    <source>
        <dbReference type="Proteomes" id="UP000189966"/>
    </source>
</evidence>
<proteinExistence type="inferred from homology"/>
<feature type="transmembrane region" description="Helical" evidence="8">
    <location>
        <begin position="60"/>
        <end position="80"/>
    </location>
</feature>
<dbReference type="SUPFAM" id="SSF81345">
    <property type="entry name" value="ABC transporter involved in vitamin B12 uptake, BtuC"/>
    <property type="match status" value="1"/>
</dbReference>
<keyword evidence="7 8" id="KW-0472">Membrane</keyword>
<feature type="transmembrane region" description="Helical" evidence="8">
    <location>
        <begin position="12"/>
        <end position="32"/>
    </location>
</feature>
<name>A0A1T5HWZ9_9GAMM</name>
<reference evidence="9 10" key="1">
    <citation type="submission" date="2017-02" db="EMBL/GenBank/DDBJ databases">
        <authorList>
            <person name="Peterson S.W."/>
        </authorList>
    </citation>
    <scope>NUCLEOTIDE SEQUENCE [LARGE SCALE GENOMIC DNA]</scope>
    <source>
        <strain evidence="10">type strain: NCCB 100098</strain>
    </source>
</reference>
<protein>
    <submittedName>
        <fullName evidence="9">Putative ABC transporter permease protein</fullName>
    </submittedName>
</protein>
<dbReference type="InterPro" id="IPR000522">
    <property type="entry name" value="ABC_transptr_permease_BtuC"/>
</dbReference>
<keyword evidence="4" id="KW-1003">Cell membrane</keyword>
<dbReference type="CDD" id="cd06550">
    <property type="entry name" value="TM_ABC_iron-siderophores_like"/>
    <property type="match status" value="1"/>
</dbReference>
<dbReference type="GO" id="GO:0022857">
    <property type="term" value="F:transmembrane transporter activity"/>
    <property type="evidence" value="ECO:0007669"/>
    <property type="project" value="InterPro"/>
</dbReference>
<dbReference type="OrthoDB" id="9055647at2"/>
<evidence type="ECO:0000256" key="4">
    <source>
        <dbReference type="ARBA" id="ARBA00022475"/>
    </source>
</evidence>
<feature type="transmembrane region" description="Helical" evidence="8">
    <location>
        <begin position="116"/>
        <end position="135"/>
    </location>
</feature>
<dbReference type="Gene3D" id="1.10.3470.10">
    <property type="entry name" value="ABC transporter involved in vitamin B12 uptake, BtuC"/>
    <property type="match status" value="1"/>
</dbReference>
<evidence type="ECO:0000256" key="5">
    <source>
        <dbReference type="ARBA" id="ARBA00022692"/>
    </source>
</evidence>
<comment type="subcellular location">
    <subcellularLocation>
        <location evidence="1">Cell membrane</location>
        <topology evidence="1">Multi-pass membrane protein</topology>
    </subcellularLocation>
</comment>
<feature type="transmembrane region" description="Helical" evidence="8">
    <location>
        <begin position="306"/>
        <end position="325"/>
    </location>
</feature>
<dbReference type="FunFam" id="1.10.3470.10:FF:000001">
    <property type="entry name" value="Vitamin B12 ABC transporter permease BtuC"/>
    <property type="match status" value="1"/>
</dbReference>
<dbReference type="GO" id="GO:0005886">
    <property type="term" value="C:plasma membrane"/>
    <property type="evidence" value="ECO:0007669"/>
    <property type="project" value="UniProtKB-SubCell"/>
</dbReference>
<feature type="transmembrane region" description="Helical" evidence="8">
    <location>
        <begin position="92"/>
        <end position="110"/>
    </location>
</feature>
<evidence type="ECO:0000256" key="7">
    <source>
        <dbReference type="ARBA" id="ARBA00023136"/>
    </source>
</evidence>
<dbReference type="Pfam" id="PF01032">
    <property type="entry name" value="FecCD"/>
    <property type="match status" value="1"/>
</dbReference>
<evidence type="ECO:0000256" key="1">
    <source>
        <dbReference type="ARBA" id="ARBA00004651"/>
    </source>
</evidence>